<evidence type="ECO:0000256" key="4">
    <source>
        <dbReference type="ARBA" id="ARBA00023015"/>
    </source>
</evidence>
<evidence type="ECO:0000256" key="6">
    <source>
        <dbReference type="PROSITE-ProRule" id="PRU00169"/>
    </source>
</evidence>
<dbReference type="CDD" id="cd00082">
    <property type="entry name" value="HisKA"/>
    <property type="match status" value="1"/>
</dbReference>
<dbReference type="SMART" id="SM00387">
    <property type="entry name" value="HATPase_c"/>
    <property type="match status" value="1"/>
</dbReference>
<dbReference type="InterPro" id="IPR005467">
    <property type="entry name" value="His_kinase_dom"/>
</dbReference>
<dbReference type="InterPro" id="IPR001789">
    <property type="entry name" value="Sig_transdc_resp-reg_receiver"/>
</dbReference>
<name>A0A918UI81_9BACT</name>
<sequence length="1340" mass="152837">MTSVQTHGQLAKDHYFEHLDMSDGLSGSTVFSILQDSQGFMWFGTKNGLNRYDGHSFRHFGAQPDKPNTLKDNFIYGLFEDSQQRIWVGTGDGLFIYNSKTEDFISFDLQSDLGNQVRGSIGEVKEDQSGNIWIAANRRGFFKYNEKDNTLIQHQPFSENQEGFTPPDNTSSIVIDPKGDIWVATTSRGLFKFSIHEKGFKPVKMNQEVIDAFILELEDFGNYLLIGTKNMGVVKMDKSTGQCIPLLTKDPYGKNLFIREICKTSPQELWIGTESGIFNYNLETNTYQNLRENPNDPYSISDNAIYSIYQDNEEGMWVGTYFGGLNYLPNHPTSFKKHYPISTSNSISGKRVREFEAGKNGTIWIGTEDAGLNLYDPKTDLFRHFKPENNLHSLSYHNVHGLARKGDQLWVGTATFEEGLNLVDLSTNKIKPISLHSEEHIPHDNEIHSLIVDHKDRLWMGTVGGLFRYHDSLQRYNWVPEVGHKFIYDLLEDKHNNLWLATYGAGLIRYNPETKETKLYTSDSAIPESLPHNLVISLFEDSQGRIWIATEGGGFCLYEPSTDSFTPYNTSNGFPCTNAYKVVEDISGHLWISSDKGLLEFNPQTTQYRLFTSDNGLMPYPFNYKSGFRDKDGTLYFGCLNGFISFDPRDFKPYTYNPPIVFTGIQVFNKPVEINGKNPILKQAITHSSQITLNYSQSSLSFDFAALSYTASKARPYAYKMEGFDQDWTYLSQNQRINYTYLPPGQYTLKVKSANIFGEWSDSIGSLDLLITPPFWKTSWAYLCYFLLLGTILFWLSRSYNNRIAHRQKLAFKRLEDETQKEVYQSKIEFFTNITHEIRTPLTLIKGPLESILRKNESLPTEIRENLWIMNKNANRLIDLSNELLDFRKTEKQDFRLNFTRTDVGKLLNDTYTRFKTSAEQKLINCHLTGIQTPYYADIDREAFTKIISNLLSNAIKNAEATVTIQLIVMPQEEDFKVLISNDGKLISAELKHKIFEPFFQIDGNTESGSSPGTGLGLPLARSLAEMHGGKLFLDQALEANRNTFTLQLPIKQQSSIILSDPMDQTEEQDSHAKPPKEKVEMRSNQKKPSLLVVEDHRELQQFIYKELKAEYLIHKAENGKQALAILNEKPVDLIISDVMMPIMDGFALCNAVKSNLEFSHIPLILLTAKNTLSAKIEGMEMGADVYLEKPFSMEYLSLQAKNLLQYRDKIRQAFANQPLVHVESIAHTRADEEFLFKANEAILDQLSNEAFGVNELADVLCMSQSSLLRKIKGVSELTPNGYIRLVRLKKAAELLRIGNYSITEISEKVGFSSPSYFSKCFHKQFGELPKDFSKKADFN</sequence>
<evidence type="ECO:0000256" key="2">
    <source>
        <dbReference type="ARBA" id="ARBA00012438"/>
    </source>
</evidence>
<dbReference type="SMART" id="SM00342">
    <property type="entry name" value="HTH_ARAC"/>
    <property type="match status" value="1"/>
</dbReference>
<evidence type="ECO:0000256" key="3">
    <source>
        <dbReference type="ARBA" id="ARBA00022553"/>
    </source>
</evidence>
<dbReference type="Pfam" id="PF02518">
    <property type="entry name" value="HATPase_c"/>
    <property type="match status" value="1"/>
</dbReference>
<protein>
    <recommendedName>
        <fullName evidence="2">histidine kinase</fullName>
        <ecNumber evidence="2">2.7.13.3</ecNumber>
    </recommendedName>
</protein>
<dbReference type="InterPro" id="IPR003661">
    <property type="entry name" value="HisK_dim/P_dom"/>
</dbReference>
<dbReference type="SUPFAM" id="SSF47384">
    <property type="entry name" value="Homodimeric domain of signal transducing histidine kinase"/>
    <property type="match status" value="1"/>
</dbReference>
<feature type="domain" description="HTH araC/xylS-type" evidence="8">
    <location>
        <begin position="1237"/>
        <end position="1336"/>
    </location>
</feature>
<gene>
    <name evidence="11" type="ORF">GCM10007049_02200</name>
</gene>
<evidence type="ECO:0000313" key="12">
    <source>
        <dbReference type="Proteomes" id="UP000619457"/>
    </source>
</evidence>
<dbReference type="PANTHER" id="PTHR43547:SF2">
    <property type="entry name" value="HYBRID SIGNAL TRANSDUCTION HISTIDINE KINASE C"/>
    <property type="match status" value="1"/>
</dbReference>
<keyword evidence="3 6" id="KW-0597">Phosphoprotein</keyword>
<keyword evidence="11" id="KW-0808">Transferase</keyword>
<comment type="caution">
    <text evidence="11">The sequence shown here is derived from an EMBL/GenBank/DDBJ whole genome shotgun (WGS) entry which is preliminary data.</text>
</comment>
<dbReference type="SMART" id="SM00388">
    <property type="entry name" value="HisKA"/>
    <property type="match status" value="1"/>
</dbReference>
<evidence type="ECO:0000259" key="9">
    <source>
        <dbReference type="PROSITE" id="PS50109"/>
    </source>
</evidence>
<dbReference type="FunFam" id="2.60.40.10:FF:000791">
    <property type="entry name" value="Two-component system sensor histidine kinase/response regulator"/>
    <property type="match status" value="1"/>
</dbReference>
<evidence type="ECO:0000256" key="5">
    <source>
        <dbReference type="ARBA" id="ARBA00023163"/>
    </source>
</evidence>
<dbReference type="PANTHER" id="PTHR43547">
    <property type="entry name" value="TWO-COMPONENT HISTIDINE KINASE"/>
    <property type="match status" value="1"/>
</dbReference>
<dbReference type="GO" id="GO:0000155">
    <property type="term" value="F:phosphorelay sensor kinase activity"/>
    <property type="evidence" value="ECO:0007669"/>
    <property type="project" value="InterPro"/>
</dbReference>
<accession>A0A918UI81</accession>
<dbReference type="Gene3D" id="2.60.40.10">
    <property type="entry name" value="Immunoglobulins"/>
    <property type="match status" value="1"/>
</dbReference>
<dbReference type="CDD" id="cd17574">
    <property type="entry name" value="REC_OmpR"/>
    <property type="match status" value="1"/>
</dbReference>
<dbReference type="Pfam" id="PF00072">
    <property type="entry name" value="Response_reg"/>
    <property type="match status" value="1"/>
</dbReference>
<dbReference type="GO" id="GO:0003700">
    <property type="term" value="F:DNA-binding transcription factor activity"/>
    <property type="evidence" value="ECO:0007669"/>
    <property type="project" value="InterPro"/>
</dbReference>
<keyword evidence="12" id="KW-1185">Reference proteome</keyword>
<evidence type="ECO:0000256" key="7">
    <source>
        <dbReference type="SAM" id="MobiDB-lite"/>
    </source>
</evidence>
<reference evidence="11" key="1">
    <citation type="journal article" date="2014" name="Int. J. Syst. Evol. Microbiol.">
        <title>Complete genome sequence of Corynebacterium casei LMG S-19264T (=DSM 44701T), isolated from a smear-ripened cheese.</title>
        <authorList>
            <consortium name="US DOE Joint Genome Institute (JGI-PGF)"/>
            <person name="Walter F."/>
            <person name="Albersmeier A."/>
            <person name="Kalinowski J."/>
            <person name="Ruckert C."/>
        </authorList>
    </citation>
    <scope>NUCLEOTIDE SEQUENCE</scope>
    <source>
        <strain evidence="11">KCTC 12368</strain>
    </source>
</reference>
<dbReference type="InterPro" id="IPR036890">
    <property type="entry name" value="HATPase_C_sf"/>
</dbReference>
<dbReference type="SMART" id="SM00448">
    <property type="entry name" value="REC"/>
    <property type="match status" value="1"/>
</dbReference>
<dbReference type="InterPro" id="IPR036097">
    <property type="entry name" value="HisK_dim/P_sf"/>
</dbReference>
<dbReference type="Proteomes" id="UP000619457">
    <property type="component" value="Unassembled WGS sequence"/>
</dbReference>
<feature type="domain" description="Response regulatory" evidence="10">
    <location>
        <begin position="1090"/>
        <end position="1205"/>
    </location>
</feature>
<dbReference type="EC" id="2.7.13.3" evidence="2"/>
<dbReference type="EMBL" id="BMWX01000001">
    <property type="protein sequence ID" value="GGZ13926.1"/>
    <property type="molecule type" value="Genomic_DNA"/>
</dbReference>
<dbReference type="InterPro" id="IPR004358">
    <property type="entry name" value="Sig_transdc_His_kin-like_C"/>
</dbReference>
<comment type="catalytic activity">
    <reaction evidence="1">
        <text>ATP + protein L-histidine = ADP + protein N-phospho-L-histidine.</text>
        <dbReference type="EC" id="2.7.13.3"/>
    </reaction>
</comment>
<dbReference type="InterPro" id="IPR003594">
    <property type="entry name" value="HATPase_dom"/>
</dbReference>
<dbReference type="Gene3D" id="3.40.50.2300">
    <property type="match status" value="1"/>
</dbReference>
<feature type="domain" description="Histidine kinase" evidence="9">
    <location>
        <begin position="833"/>
        <end position="1053"/>
    </location>
</feature>
<evidence type="ECO:0000259" key="10">
    <source>
        <dbReference type="PROSITE" id="PS50110"/>
    </source>
</evidence>
<dbReference type="InterPro" id="IPR013783">
    <property type="entry name" value="Ig-like_fold"/>
</dbReference>
<organism evidence="11 12">
    <name type="scientific">Echinicola pacifica</name>
    <dbReference type="NCBI Taxonomy" id="346377"/>
    <lineage>
        <taxon>Bacteria</taxon>
        <taxon>Pseudomonadati</taxon>
        <taxon>Bacteroidota</taxon>
        <taxon>Cytophagia</taxon>
        <taxon>Cytophagales</taxon>
        <taxon>Cyclobacteriaceae</taxon>
        <taxon>Echinicola</taxon>
    </lineage>
</organism>
<dbReference type="InterPro" id="IPR011006">
    <property type="entry name" value="CheY-like_superfamily"/>
</dbReference>
<dbReference type="PROSITE" id="PS01124">
    <property type="entry name" value="HTH_ARAC_FAMILY_2"/>
    <property type="match status" value="1"/>
</dbReference>
<feature type="compositionally biased region" description="Basic and acidic residues" evidence="7">
    <location>
        <begin position="1069"/>
        <end position="1084"/>
    </location>
</feature>
<dbReference type="Pfam" id="PF00512">
    <property type="entry name" value="HisKA"/>
    <property type="match status" value="1"/>
</dbReference>
<dbReference type="SUPFAM" id="SSF63829">
    <property type="entry name" value="Calcium-dependent phosphotriesterase"/>
    <property type="match status" value="2"/>
</dbReference>
<dbReference type="FunFam" id="2.130.10.10:FF:000891">
    <property type="entry name" value="Two-component system sensor histidine kinase/response regulator, hybrid (One-component system)"/>
    <property type="match status" value="1"/>
</dbReference>
<dbReference type="Gene3D" id="1.10.287.130">
    <property type="match status" value="1"/>
</dbReference>
<dbReference type="PROSITE" id="PS50110">
    <property type="entry name" value="RESPONSE_REGULATORY"/>
    <property type="match status" value="1"/>
</dbReference>
<dbReference type="PROSITE" id="PS50109">
    <property type="entry name" value="HIS_KIN"/>
    <property type="match status" value="1"/>
</dbReference>
<evidence type="ECO:0000313" key="11">
    <source>
        <dbReference type="EMBL" id="GGZ13926.1"/>
    </source>
</evidence>
<dbReference type="Pfam" id="PF07494">
    <property type="entry name" value="Reg_prop"/>
    <property type="match status" value="5"/>
</dbReference>
<dbReference type="FunFam" id="1.10.287.130:FF:000045">
    <property type="entry name" value="Two-component system sensor histidine kinase/response regulator"/>
    <property type="match status" value="1"/>
</dbReference>
<dbReference type="SUPFAM" id="SSF52172">
    <property type="entry name" value="CheY-like"/>
    <property type="match status" value="1"/>
</dbReference>
<keyword evidence="5" id="KW-0804">Transcription</keyword>
<dbReference type="Pfam" id="PF12833">
    <property type="entry name" value="HTH_18"/>
    <property type="match status" value="1"/>
</dbReference>
<feature type="region of interest" description="Disordered" evidence="7">
    <location>
        <begin position="1062"/>
        <end position="1086"/>
    </location>
</feature>
<dbReference type="Gene3D" id="3.30.565.10">
    <property type="entry name" value="Histidine kinase-like ATPase, C-terminal domain"/>
    <property type="match status" value="1"/>
</dbReference>
<dbReference type="Gene3D" id="1.10.10.60">
    <property type="entry name" value="Homeodomain-like"/>
    <property type="match status" value="1"/>
</dbReference>
<feature type="modified residue" description="4-aspartylphosphate" evidence="6">
    <location>
        <position position="1138"/>
    </location>
</feature>
<dbReference type="GO" id="GO:0043565">
    <property type="term" value="F:sequence-specific DNA binding"/>
    <property type="evidence" value="ECO:0007669"/>
    <property type="project" value="InterPro"/>
</dbReference>
<dbReference type="Gene3D" id="2.130.10.10">
    <property type="entry name" value="YVTN repeat-like/Quinoprotein amine dehydrogenase"/>
    <property type="match status" value="2"/>
</dbReference>
<dbReference type="InterPro" id="IPR018060">
    <property type="entry name" value="HTH_AraC"/>
</dbReference>
<dbReference type="SUPFAM" id="SSF46689">
    <property type="entry name" value="Homeodomain-like"/>
    <property type="match status" value="1"/>
</dbReference>
<dbReference type="InterPro" id="IPR009057">
    <property type="entry name" value="Homeodomain-like_sf"/>
</dbReference>
<evidence type="ECO:0000256" key="1">
    <source>
        <dbReference type="ARBA" id="ARBA00000085"/>
    </source>
</evidence>
<keyword evidence="4" id="KW-0805">Transcription regulation</keyword>
<dbReference type="PRINTS" id="PR00344">
    <property type="entry name" value="BCTRLSENSOR"/>
</dbReference>
<dbReference type="Pfam" id="PF07495">
    <property type="entry name" value="Y_Y_Y"/>
    <property type="match status" value="1"/>
</dbReference>
<keyword evidence="11" id="KW-0418">Kinase</keyword>
<dbReference type="InterPro" id="IPR015943">
    <property type="entry name" value="WD40/YVTN_repeat-like_dom_sf"/>
</dbReference>
<proteinExistence type="predicted"/>
<dbReference type="InterPro" id="IPR011123">
    <property type="entry name" value="Y_Y_Y"/>
</dbReference>
<evidence type="ECO:0000259" key="8">
    <source>
        <dbReference type="PROSITE" id="PS01124"/>
    </source>
</evidence>
<dbReference type="InterPro" id="IPR011110">
    <property type="entry name" value="Reg_prop"/>
</dbReference>
<reference evidence="11" key="2">
    <citation type="submission" date="2020-09" db="EMBL/GenBank/DDBJ databases">
        <authorList>
            <person name="Sun Q."/>
            <person name="Kim S."/>
        </authorList>
    </citation>
    <scope>NUCLEOTIDE SEQUENCE</scope>
    <source>
        <strain evidence="11">KCTC 12368</strain>
    </source>
</reference>
<dbReference type="SUPFAM" id="SSF55874">
    <property type="entry name" value="ATPase domain of HSP90 chaperone/DNA topoisomerase II/histidine kinase"/>
    <property type="match status" value="1"/>
</dbReference>